<reference evidence="2 3" key="1">
    <citation type="journal article" date="2014" name="Nat. Commun.">
        <title>Molecular traces of alternative social organization in a termite genome.</title>
        <authorList>
            <person name="Terrapon N."/>
            <person name="Li C."/>
            <person name="Robertson H.M."/>
            <person name="Ji L."/>
            <person name="Meng X."/>
            <person name="Booth W."/>
            <person name="Chen Z."/>
            <person name="Childers C.P."/>
            <person name="Glastad K.M."/>
            <person name="Gokhale K."/>
            <person name="Gowin J."/>
            <person name="Gronenberg W."/>
            <person name="Hermansen R.A."/>
            <person name="Hu H."/>
            <person name="Hunt B.G."/>
            <person name="Huylmans A.K."/>
            <person name="Khalil S.M."/>
            <person name="Mitchell R.D."/>
            <person name="Munoz-Torres M.C."/>
            <person name="Mustard J.A."/>
            <person name="Pan H."/>
            <person name="Reese J.T."/>
            <person name="Scharf M.E."/>
            <person name="Sun F."/>
            <person name="Vogel H."/>
            <person name="Xiao J."/>
            <person name="Yang W."/>
            <person name="Yang Z."/>
            <person name="Yang Z."/>
            <person name="Zhou J."/>
            <person name="Zhu J."/>
            <person name="Brent C.S."/>
            <person name="Elsik C.G."/>
            <person name="Goodisman M.A."/>
            <person name="Liberles D.A."/>
            <person name="Roe R.M."/>
            <person name="Vargo E.L."/>
            <person name="Vilcinskas A."/>
            <person name="Wang J."/>
            <person name="Bornberg-Bauer E."/>
            <person name="Korb J."/>
            <person name="Zhang G."/>
            <person name="Liebig J."/>
        </authorList>
    </citation>
    <scope>NUCLEOTIDE SEQUENCE [LARGE SCALE GENOMIC DNA]</scope>
    <source>
        <tissue evidence="2">Whole organism</tissue>
    </source>
</reference>
<dbReference type="EMBL" id="KK852695">
    <property type="protein sequence ID" value="KDR18283.1"/>
    <property type="molecule type" value="Genomic_DNA"/>
</dbReference>
<organism evidence="2 3">
    <name type="scientific">Zootermopsis nevadensis</name>
    <name type="common">Dampwood termite</name>
    <dbReference type="NCBI Taxonomy" id="136037"/>
    <lineage>
        <taxon>Eukaryota</taxon>
        <taxon>Metazoa</taxon>
        <taxon>Ecdysozoa</taxon>
        <taxon>Arthropoda</taxon>
        <taxon>Hexapoda</taxon>
        <taxon>Insecta</taxon>
        <taxon>Pterygota</taxon>
        <taxon>Neoptera</taxon>
        <taxon>Polyneoptera</taxon>
        <taxon>Dictyoptera</taxon>
        <taxon>Blattodea</taxon>
        <taxon>Blattoidea</taxon>
        <taxon>Termitoidae</taxon>
        <taxon>Termopsidae</taxon>
        <taxon>Zootermopsis</taxon>
    </lineage>
</organism>
<feature type="region of interest" description="Disordered" evidence="1">
    <location>
        <begin position="499"/>
        <end position="524"/>
    </location>
</feature>
<feature type="compositionally biased region" description="Basic and acidic residues" evidence="1">
    <location>
        <begin position="499"/>
        <end position="510"/>
    </location>
</feature>
<proteinExistence type="predicted"/>
<dbReference type="AlphaFoldDB" id="A0A067RGN0"/>
<gene>
    <name evidence="2" type="ORF">L798_06814</name>
</gene>
<sequence>MPEQYSKGISGPYAGWTSTFQEFNNIHGVARVSNHNSGVGLQEFQRIGVQGGETAGPPVKGTPWHYGQVVGHGVLGASAMGTHKDMLAAQGVLSPGYENTMRGYHLGVNRGKEGLANVQNPELYTVMHVGGTNIYHAGSEYHGNGYHGNNGYHRGGYNGGNYNGGGYNLGGYHGDGYYGGGYHGGGYHGSGYYGSGHHRGGSHGVGYHGGLNHGNVYYGNRYNSGGYSRMNGNHGMNDYYESGLYNDGITERLGSVKIGGSLQWPVSNGKSNKFDVKIESDENNKYSIIEEAHLNQYKHDEIQNDEEDSSAHINQKPNKNVKFSASEMLENGTEDANYKVGGNNEITLFPEGIRNESNDTENGRSVIPSYGVAQPISLEQKNVIDDDLYNAYSRNTIRNNKTDDMKKEILIKYTNHSEKMSGNTERNTSTSTSNKLVHETDMYVAVYPSTLSNRGLYAMPYARGLHIDLLPEQTAALHTGSSIQLPGRTYVEGAQTEQTDLKRGDSENHYSSEQQNQQHLKERRRRLGSVTEKLVGVGLGLDGYQSKGNADGKLWTGYDSHMYDHHGVDFGYGSTPLMYQPWYYDYGQYYMSPYHRVHSDHGYDLRQFGVDGSGFVTVDKNLGLNGKLGVGLL</sequence>
<name>A0A067RGN0_ZOONE</name>
<accession>A0A067RGN0</accession>
<evidence type="ECO:0000313" key="3">
    <source>
        <dbReference type="Proteomes" id="UP000027135"/>
    </source>
</evidence>
<evidence type="ECO:0000256" key="1">
    <source>
        <dbReference type="SAM" id="MobiDB-lite"/>
    </source>
</evidence>
<keyword evidence="3" id="KW-1185">Reference proteome</keyword>
<dbReference type="InParanoid" id="A0A067RGN0"/>
<evidence type="ECO:0000313" key="2">
    <source>
        <dbReference type="EMBL" id="KDR18283.1"/>
    </source>
</evidence>
<dbReference type="Proteomes" id="UP000027135">
    <property type="component" value="Unassembled WGS sequence"/>
</dbReference>
<protein>
    <submittedName>
        <fullName evidence="2">Uncharacterized protein</fullName>
    </submittedName>
</protein>